<protein>
    <recommendedName>
        <fullName evidence="1">Calcineurin-like phosphoesterase domain-containing protein</fullName>
    </recommendedName>
</protein>
<dbReference type="PANTHER" id="PTHR37844:SF2">
    <property type="entry name" value="SER_THR PROTEIN PHOSPHATASE SUPERFAMILY (AFU_ORTHOLOGUE AFUA_1G14840)"/>
    <property type="match status" value="1"/>
</dbReference>
<organism evidence="2">
    <name type="scientific">viral metagenome</name>
    <dbReference type="NCBI Taxonomy" id="1070528"/>
    <lineage>
        <taxon>unclassified sequences</taxon>
        <taxon>metagenomes</taxon>
        <taxon>organismal metagenomes</taxon>
    </lineage>
</organism>
<dbReference type="InterPro" id="IPR029052">
    <property type="entry name" value="Metallo-depent_PP-like"/>
</dbReference>
<dbReference type="PANTHER" id="PTHR37844">
    <property type="entry name" value="SER/THR PROTEIN PHOSPHATASE SUPERFAMILY (AFU_ORTHOLOGUE AFUA_1G14840)"/>
    <property type="match status" value="1"/>
</dbReference>
<evidence type="ECO:0000259" key="1">
    <source>
        <dbReference type="Pfam" id="PF00149"/>
    </source>
</evidence>
<dbReference type="GO" id="GO:0016787">
    <property type="term" value="F:hydrolase activity"/>
    <property type="evidence" value="ECO:0007669"/>
    <property type="project" value="InterPro"/>
</dbReference>
<feature type="domain" description="Calcineurin-like phosphoesterase" evidence="1">
    <location>
        <begin position="45"/>
        <end position="202"/>
    </location>
</feature>
<dbReference type="Pfam" id="PF00149">
    <property type="entry name" value="Metallophos"/>
    <property type="match status" value="1"/>
</dbReference>
<sequence length="229" mass="26461">MLARTTFRKYVFRREKVKCCVKKLQYMSDLHLEENPIPSIKPTSEYLALCGDIGNPFSKDYSKFLNNVCKQYQHVFLVPGNYEYLFATMSATNMQLKFLASEIPNLHILNNTTFDLSDNITVIGTPLWSNIDDISSYFIHDFAQIKTSDSTFITPRTHRKMHNKCIEFIEDALNNVIVNGKKCIVLTHYAPQRDIVDKGKDHIIAWVYGNSQEIKTSELHCHKDGNILF</sequence>
<dbReference type="EMBL" id="MN739146">
    <property type="protein sequence ID" value="QHS90778.1"/>
    <property type="molecule type" value="Genomic_DNA"/>
</dbReference>
<dbReference type="AlphaFoldDB" id="A0A6C0BH97"/>
<reference evidence="2" key="1">
    <citation type="journal article" date="2020" name="Nature">
        <title>Giant virus diversity and host interactions through global metagenomics.</title>
        <authorList>
            <person name="Schulz F."/>
            <person name="Roux S."/>
            <person name="Paez-Espino D."/>
            <person name="Jungbluth S."/>
            <person name="Walsh D.A."/>
            <person name="Denef V.J."/>
            <person name="McMahon K.D."/>
            <person name="Konstantinidis K.T."/>
            <person name="Eloe-Fadrosh E.A."/>
            <person name="Kyrpides N.C."/>
            <person name="Woyke T."/>
        </authorList>
    </citation>
    <scope>NUCLEOTIDE SEQUENCE</scope>
    <source>
        <strain evidence="2">GVMAG-M-3300010354-11</strain>
    </source>
</reference>
<name>A0A6C0BH97_9ZZZZ</name>
<dbReference type="SUPFAM" id="SSF56300">
    <property type="entry name" value="Metallo-dependent phosphatases"/>
    <property type="match status" value="1"/>
</dbReference>
<accession>A0A6C0BH97</accession>
<proteinExistence type="predicted"/>
<dbReference type="InterPro" id="IPR004843">
    <property type="entry name" value="Calcineurin-like_PHP"/>
</dbReference>
<evidence type="ECO:0000313" key="2">
    <source>
        <dbReference type="EMBL" id="QHS90778.1"/>
    </source>
</evidence>